<name>A0A381TEG1_9ZZZZ</name>
<proteinExistence type="predicted"/>
<evidence type="ECO:0000313" key="1">
    <source>
        <dbReference type="EMBL" id="SVA14516.1"/>
    </source>
</evidence>
<sequence>MGPWVGDIRSEVLFWIPFLRWASESHGWDHNKLVTVSRGGAGEWYRDLAPRRVEALDYFGAEELVRLDTDAVSSKKRRLQDRTGLDREILRVAKQEVGAKRVKPLHPKVMYQLFSATKAEPPDQETFRKFAIYRRFPEVPASGLLEELPQDYVAVYFPFNSSFPDTMGNRRFVDSVIERLKILPAIVFLNTNFADESDCSPVLEAGDGVYHIDHLMKANRKLALQSEVIDGAMAFIGSDVDLAYVAPFLGVESIFFHSEPLVAEALYLRFAESVLSETDGTNDLTAVQVSTAERIDGVVSRLTARRT</sequence>
<accession>A0A381TEG1</accession>
<protein>
    <submittedName>
        <fullName evidence="1">Uncharacterized protein</fullName>
    </submittedName>
</protein>
<organism evidence="1">
    <name type="scientific">marine metagenome</name>
    <dbReference type="NCBI Taxonomy" id="408172"/>
    <lineage>
        <taxon>unclassified sequences</taxon>
        <taxon>metagenomes</taxon>
        <taxon>ecological metagenomes</taxon>
    </lineage>
</organism>
<gene>
    <name evidence="1" type="ORF">METZ01_LOCUS67370</name>
</gene>
<dbReference type="EMBL" id="UINC01004463">
    <property type="protein sequence ID" value="SVA14516.1"/>
    <property type="molecule type" value="Genomic_DNA"/>
</dbReference>
<reference evidence="1" key="1">
    <citation type="submission" date="2018-05" db="EMBL/GenBank/DDBJ databases">
        <authorList>
            <person name="Lanie J.A."/>
            <person name="Ng W.-L."/>
            <person name="Kazmierczak K.M."/>
            <person name="Andrzejewski T.M."/>
            <person name="Davidsen T.M."/>
            <person name="Wayne K.J."/>
            <person name="Tettelin H."/>
            <person name="Glass J.I."/>
            <person name="Rusch D."/>
            <person name="Podicherti R."/>
            <person name="Tsui H.-C.T."/>
            <person name="Winkler M.E."/>
        </authorList>
    </citation>
    <scope>NUCLEOTIDE SEQUENCE</scope>
</reference>
<dbReference type="AlphaFoldDB" id="A0A381TEG1"/>